<organism evidence="1 2">
    <name type="scientific">Punica granatum</name>
    <name type="common">Pomegranate</name>
    <dbReference type="NCBI Taxonomy" id="22663"/>
    <lineage>
        <taxon>Eukaryota</taxon>
        <taxon>Viridiplantae</taxon>
        <taxon>Streptophyta</taxon>
        <taxon>Embryophyta</taxon>
        <taxon>Tracheophyta</taxon>
        <taxon>Spermatophyta</taxon>
        <taxon>Magnoliopsida</taxon>
        <taxon>eudicotyledons</taxon>
        <taxon>Gunneridae</taxon>
        <taxon>Pentapetalae</taxon>
        <taxon>rosids</taxon>
        <taxon>malvids</taxon>
        <taxon>Myrtales</taxon>
        <taxon>Lythraceae</taxon>
        <taxon>Punica</taxon>
    </lineage>
</organism>
<comment type="caution">
    <text evidence="1">The sequence shown here is derived from an EMBL/GenBank/DDBJ whole genome shotgun (WGS) entry which is preliminary data.</text>
</comment>
<proteinExistence type="predicted"/>
<dbReference type="AlphaFoldDB" id="A0A2I0HFF4"/>
<evidence type="ECO:0000313" key="1">
    <source>
        <dbReference type="EMBL" id="PKI26065.1"/>
    </source>
</evidence>
<accession>A0A2I0HFF4</accession>
<name>A0A2I0HFF4_PUNGR</name>
<dbReference type="EMBL" id="PGOL01037417">
    <property type="protein sequence ID" value="PKI26065.1"/>
    <property type="molecule type" value="Genomic_DNA"/>
</dbReference>
<sequence length="53" mass="5600">MVANGLGTKMPWVVGVGPWMSVVYSSIVGANSVPWKLNTTCSGSQNSMTVLKK</sequence>
<protein>
    <submittedName>
        <fullName evidence="1">Uncharacterized protein</fullName>
    </submittedName>
</protein>
<evidence type="ECO:0000313" key="2">
    <source>
        <dbReference type="Proteomes" id="UP000233551"/>
    </source>
</evidence>
<gene>
    <name evidence="1" type="ORF">CRG98_049246</name>
</gene>
<dbReference type="Proteomes" id="UP000233551">
    <property type="component" value="Unassembled WGS sequence"/>
</dbReference>
<keyword evidence="2" id="KW-1185">Reference proteome</keyword>
<reference evidence="1 2" key="1">
    <citation type="submission" date="2017-11" db="EMBL/GenBank/DDBJ databases">
        <title>De-novo sequencing of pomegranate (Punica granatum L.) genome.</title>
        <authorList>
            <person name="Akparov Z."/>
            <person name="Amiraslanov A."/>
            <person name="Hajiyeva S."/>
            <person name="Abbasov M."/>
            <person name="Kaur K."/>
            <person name="Hamwieh A."/>
            <person name="Solovyev V."/>
            <person name="Salamov A."/>
            <person name="Braich B."/>
            <person name="Kosarev P."/>
            <person name="Mahmoud A."/>
            <person name="Hajiyev E."/>
            <person name="Babayeva S."/>
            <person name="Izzatullayeva V."/>
            <person name="Mammadov A."/>
            <person name="Mammadov A."/>
            <person name="Sharifova S."/>
            <person name="Ojaghi J."/>
            <person name="Eynullazada K."/>
            <person name="Bayramov B."/>
            <person name="Abdulazimova A."/>
            <person name="Shahmuradov I."/>
        </authorList>
    </citation>
    <scope>NUCLEOTIDE SEQUENCE [LARGE SCALE GENOMIC DNA]</scope>
    <source>
        <strain evidence="2">cv. AG2017</strain>
        <tissue evidence="1">Leaf</tissue>
    </source>
</reference>
<feature type="non-terminal residue" evidence="1">
    <location>
        <position position="53"/>
    </location>
</feature>